<evidence type="ECO:0000256" key="2">
    <source>
        <dbReference type="ARBA" id="ARBA00022694"/>
    </source>
</evidence>
<name>A0A8C4SWM5_ERPCA</name>
<protein>
    <submittedName>
        <fullName evidence="7">Si:ch211-225b11.4</fullName>
    </submittedName>
</protein>
<dbReference type="Ensembl" id="ENSECRT00000023802.1">
    <property type="protein sequence ID" value="ENSECRP00000023299.1"/>
    <property type="gene ID" value="ENSECRG00000015777.1"/>
</dbReference>
<feature type="domain" description="tRNA (32-2'-O)-methyltransferase regulator THADA-like TPR repeats region" evidence="5">
    <location>
        <begin position="514"/>
        <end position="745"/>
    </location>
</feature>
<dbReference type="PANTHER" id="PTHR14387:SF0">
    <property type="entry name" value="DUF2428 DOMAIN-CONTAINING PROTEIN"/>
    <property type="match status" value="1"/>
</dbReference>
<accession>A0A8C4SWM5</accession>
<dbReference type="GeneTree" id="ENSGT00940000165952"/>
<dbReference type="GO" id="GO:0030488">
    <property type="term" value="P:tRNA methylation"/>
    <property type="evidence" value="ECO:0007669"/>
    <property type="project" value="TreeGrafter"/>
</dbReference>
<feature type="domain" description="tRNA (32-2'-O)-methyltransferase regulator THADA-like C-terminal TPR repeats region" evidence="6">
    <location>
        <begin position="1204"/>
        <end position="1364"/>
    </location>
</feature>
<dbReference type="PANTHER" id="PTHR14387">
    <property type="entry name" value="THADA/DEATH RECEPTOR INTERACTING PROTEIN"/>
    <property type="match status" value="1"/>
</dbReference>
<organism evidence="7 8">
    <name type="scientific">Erpetoichthys calabaricus</name>
    <name type="common">Rope fish</name>
    <name type="synonym">Calamoichthys calabaricus</name>
    <dbReference type="NCBI Taxonomy" id="27687"/>
    <lineage>
        <taxon>Eukaryota</taxon>
        <taxon>Metazoa</taxon>
        <taxon>Chordata</taxon>
        <taxon>Craniata</taxon>
        <taxon>Vertebrata</taxon>
        <taxon>Euteleostomi</taxon>
        <taxon>Actinopterygii</taxon>
        <taxon>Polypteriformes</taxon>
        <taxon>Polypteridae</taxon>
        <taxon>Erpetoichthys</taxon>
    </lineage>
</organism>
<sequence>MLLEVSPEWPTVDGIYEKLDVDEPLKSKLVRFIEKLKDFARASVKRCKERILDEALRLVKSVSIEEWHTLVDSQMLSIAHVVVSMQLETVCYSAAFQRLNQLLLKISEDRPVVTADIKRRLCTVLQTNKIMSIKDLQTACMYLEESCFGREVCRENLPLLLSSISSTLLWVLEQVVTQDDEWCCFSVKICLQVFQLLSEEVGRQVWIEKCNSTTIHSIVTCLVEVLLGKTSNRDTRLLAGTALVMLINTAPEQKAGVKASASLLQLVQKRMTELHLGGLKVSISTQKMDGVERLATARAFLTCGRKDILVGRLDKIQGCLLLDMVFPIVADLCKQNLDCHYYTFQVLALWLKCLKECLPDLWQETGVCILSEDSTLLLTVTELVWNNAENPVEGVSEFVHSSFRLLLEIYTLECEHFADSERPLYHSFLGRVVALPWQNKAKYFPLCALLPYLGTSKILQKFPELPCQLLNSLSTTYLTSCAAEVYKLMIHHQRLELRKLGEANLSEAVMAAHWAASWLSTLSEALTSEITLMHNNAANYLLPCTLRTFPATFEILCNTFTLVNPGHLRASMTILKTQRSVAADNLILQGATLEKVHLCLHSLDDSVRLGVLGFLSSCPKTNQPVSMLELDLLKEFLPLNLNCESSPFRQHLQVGVKKVLVRIRDSCLVHLRNKTARAQNRRKESSQGSGALDNELIQGIGFVDWLVQLSISSLAPNLNFQRKKTALLILSAVLETCTDSWVPDKKKGQPPVDISALINWSKERGYWDFFSEVNLWALFGCLQDSTNEIREMTADLLVKFFPCYLPQPFMGALVDKAHRALLSPRVHDAEAGALMMQLVLQKSRSLEFLFEISSENTEKASSSVENKAVFFLLYLIKELEEHCNLAKTDMLLAARSKPIHGVIAALQRCIAKVPDVLVSIQKRQTTPDVPDILDKLIGTICSITFFILKVLYGKECDIENQEAPPSFADMGKAIYSLIAEGKALDQLQEEDSVLLSEDHGLILTCCWVTVKEIGILLGTLVDQSLSRTPVTSLEELLSVDMLKKIANLFQDLLLKCRHWGAVEGCCIGFTKFCSVLLNHSNQEIQEIPKQILEQALSVLKMPRNSSVTRRAAGLPMLIMCVITGEDPSRSRPLLSLCMKMLLAVANTPLPKEWDHTLDLPQVCSLHVMQTLVRGSGLGVAVLQFATPMTVLSLNALSSPCWAMRNAALQLFSSLCVRLMGQRWNREDNSVQNGMSPSAFFTHYSLLRDFFLQELKQASITEPLVGEGKLLLTPSLHSVLTLLAKLQPGFHDNSDAVSGFIHPLLTLAGSPLYAVRVMAARSLIPMVSASSVSHLILQLIEDLPSEGNAYSHNELHGRLLQTKTLLHKALKVNRFDPSAILNFMTQFESKFWLVTRSQRCPLNRFAYLEVAALLIEWCGEGFTEQLHLELQSELLTPPCKLQVGAAIFRQAAAQFLCSEAIRTGDVKIADYVCQLMISKDIDIRLSVAAWIVKEQTWKGTYLGLALQETLKKFLKNAVAMQKDVAFLKAYLEAFVTVVGEMEDVGVSSDSSVHKSTDHELSDCAETLISMLESRLAGPDLLAHALCASSLLLLRRVDDCLLQRWCSVLEEHALPQSFEILRFSAAKSLRFVGVSLLHHFSTTCVSHATLALRLINASILMLQDEDARVRAEAAEFVSSLTWERWNLRGICSCLPVQANKALLYLLDYLLDEFWENRGTLDMLLSHLPQVDLKRIFQDLEGPESITLYEQDETNVFAEPAVISKMLLPYICRLSEKMATNSQLREYLKDWVTTNKVVILNDMEYTRHWFTQECVAPSYQLRALCCPHMRTALNALLVKSTVVLHSERVLQEDQGVKLAEAHTILKLQQEMEETQRVLAQKGILLLYQI</sequence>
<gene>
    <name evidence="7" type="primary">si:ch211-225b11.4</name>
</gene>
<dbReference type="InterPro" id="IPR056842">
    <property type="entry name" value="THADA-like_TPR_C"/>
</dbReference>
<dbReference type="SUPFAM" id="SSF48371">
    <property type="entry name" value="ARM repeat"/>
    <property type="match status" value="1"/>
</dbReference>
<reference evidence="7" key="3">
    <citation type="submission" date="2025-09" db="UniProtKB">
        <authorList>
            <consortium name="Ensembl"/>
        </authorList>
    </citation>
    <scope>IDENTIFICATION</scope>
</reference>
<dbReference type="Pfam" id="PF25151">
    <property type="entry name" value="TPR_Trm732_C"/>
    <property type="match status" value="1"/>
</dbReference>
<evidence type="ECO:0000256" key="1">
    <source>
        <dbReference type="ARBA" id="ARBA00010409"/>
    </source>
</evidence>
<comment type="similarity">
    <text evidence="1">Belongs to the THADA family.</text>
</comment>
<dbReference type="Proteomes" id="UP000694620">
    <property type="component" value="Chromosome 18"/>
</dbReference>
<dbReference type="InterPro" id="IPR056843">
    <property type="entry name" value="THADA-like_TPR"/>
</dbReference>
<dbReference type="Pfam" id="PF10350">
    <property type="entry name" value="DUF2428"/>
    <property type="match status" value="1"/>
</dbReference>
<keyword evidence="8" id="KW-1185">Reference proteome</keyword>
<keyword evidence="2" id="KW-0819">tRNA processing</keyword>
<dbReference type="InterPro" id="IPR019442">
    <property type="entry name" value="THADA/TRM732_DUF2428"/>
</dbReference>
<evidence type="ECO:0000256" key="3">
    <source>
        <dbReference type="ARBA" id="ARBA00035625"/>
    </source>
</evidence>
<evidence type="ECO:0000313" key="8">
    <source>
        <dbReference type="Proteomes" id="UP000694620"/>
    </source>
</evidence>
<evidence type="ECO:0000259" key="6">
    <source>
        <dbReference type="Pfam" id="PF25151"/>
    </source>
</evidence>
<dbReference type="InterPro" id="IPR051954">
    <property type="entry name" value="tRNA_methyltransferase_THADA"/>
</dbReference>
<reference evidence="7" key="2">
    <citation type="submission" date="2025-08" db="UniProtKB">
        <authorList>
            <consortium name="Ensembl"/>
        </authorList>
    </citation>
    <scope>IDENTIFICATION</scope>
</reference>
<reference evidence="7" key="1">
    <citation type="submission" date="2021-06" db="EMBL/GenBank/DDBJ databases">
        <authorList>
            <consortium name="Wellcome Sanger Institute Data Sharing"/>
        </authorList>
    </citation>
    <scope>NUCLEOTIDE SEQUENCE [LARGE SCALE GENOMIC DNA]</scope>
</reference>
<evidence type="ECO:0000259" key="5">
    <source>
        <dbReference type="Pfam" id="PF25150"/>
    </source>
</evidence>
<evidence type="ECO:0000259" key="4">
    <source>
        <dbReference type="Pfam" id="PF10350"/>
    </source>
</evidence>
<comment type="function">
    <text evidence="3">Together with methyltransferase FTSJ1, methylates the 2'-O-ribose of nucleotides at position 32 of the anticodon loop of substrate tRNAs.</text>
</comment>
<feature type="domain" description="DUF2428" evidence="4">
    <location>
        <begin position="932"/>
        <end position="1202"/>
    </location>
</feature>
<dbReference type="InterPro" id="IPR016024">
    <property type="entry name" value="ARM-type_fold"/>
</dbReference>
<evidence type="ECO:0000313" key="7">
    <source>
        <dbReference type="Ensembl" id="ENSECRP00000023299.1"/>
    </source>
</evidence>
<dbReference type="GO" id="GO:0005829">
    <property type="term" value="C:cytosol"/>
    <property type="evidence" value="ECO:0007669"/>
    <property type="project" value="TreeGrafter"/>
</dbReference>
<proteinExistence type="inferred from homology"/>
<dbReference type="Pfam" id="PF25150">
    <property type="entry name" value="TPR_Trm732"/>
    <property type="match status" value="1"/>
</dbReference>